<keyword evidence="1" id="KW-0479">Metal-binding</keyword>
<dbReference type="InterPro" id="IPR013083">
    <property type="entry name" value="Znf_RING/FYVE/PHD"/>
</dbReference>
<dbReference type="GO" id="GO:0008270">
    <property type="term" value="F:zinc ion binding"/>
    <property type="evidence" value="ECO:0007669"/>
    <property type="project" value="UniProtKB-KW"/>
</dbReference>
<evidence type="ECO:0000313" key="7">
    <source>
        <dbReference type="Proteomes" id="UP000829196"/>
    </source>
</evidence>
<dbReference type="Gene3D" id="3.30.40.10">
    <property type="entry name" value="Zinc/RING finger domain, C3HC4 (zinc finger)"/>
    <property type="match status" value="1"/>
</dbReference>
<feature type="domain" description="RING-type" evidence="4">
    <location>
        <begin position="21"/>
        <end position="69"/>
    </location>
</feature>
<evidence type="ECO:0000313" key="6">
    <source>
        <dbReference type="EMBL" id="KAI0524165.1"/>
    </source>
</evidence>
<dbReference type="GO" id="GO:0003723">
    <property type="term" value="F:RNA binding"/>
    <property type="evidence" value="ECO:0007669"/>
    <property type="project" value="UniProtKB-UniRule"/>
</dbReference>
<feature type="domain" description="RRM" evidence="5">
    <location>
        <begin position="121"/>
        <end position="206"/>
    </location>
</feature>
<dbReference type="SMART" id="SM00360">
    <property type="entry name" value="RRM"/>
    <property type="match status" value="1"/>
</dbReference>
<comment type="caution">
    <text evidence="6">The sequence shown here is derived from an EMBL/GenBank/DDBJ whole genome shotgun (WGS) entry which is preliminary data.</text>
</comment>
<dbReference type="CDD" id="cd16618">
    <property type="entry name" value="mRING-HC-C4C4_CNOT4"/>
    <property type="match status" value="1"/>
</dbReference>
<dbReference type="EMBL" id="JAGYWB010000004">
    <property type="protein sequence ID" value="KAI0524165.1"/>
    <property type="molecule type" value="Genomic_DNA"/>
</dbReference>
<dbReference type="InterPro" id="IPR003954">
    <property type="entry name" value="RRM_euk-type"/>
</dbReference>
<keyword evidence="1" id="KW-0863">Zinc-finger</keyword>
<dbReference type="PANTHER" id="PTHR12603:SF0">
    <property type="entry name" value="CCR4-NOT TRANSCRIPTION COMPLEX SUBUNIT 4"/>
    <property type="match status" value="1"/>
</dbReference>
<evidence type="ECO:0008006" key="8">
    <source>
        <dbReference type="Google" id="ProtNLM"/>
    </source>
</evidence>
<dbReference type="InterPro" id="IPR001841">
    <property type="entry name" value="Znf_RING"/>
</dbReference>
<evidence type="ECO:0000256" key="1">
    <source>
        <dbReference type="PROSITE-ProRule" id="PRU00175"/>
    </source>
</evidence>
<protein>
    <recommendedName>
        <fullName evidence="8">CCR4-NOT transcription complex subunit 4</fullName>
    </recommendedName>
</protein>
<dbReference type="GO" id="GO:0004842">
    <property type="term" value="F:ubiquitin-protein transferase activity"/>
    <property type="evidence" value="ECO:0007669"/>
    <property type="project" value="InterPro"/>
</dbReference>
<feature type="region of interest" description="Disordered" evidence="3">
    <location>
        <begin position="301"/>
        <end position="322"/>
    </location>
</feature>
<evidence type="ECO:0000259" key="4">
    <source>
        <dbReference type="PROSITE" id="PS50089"/>
    </source>
</evidence>
<dbReference type="Proteomes" id="UP000829196">
    <property type="component" value="Unassembled WGS sequence"/>
</dbReference>
<dbReference type="SMART" id="SM00361">
    <property type="entry name" value="RRM_1"/>
    <property type="match status" value="1"/>
</dbReference>
<dbReference type="OrthoDB" id="1923159at2759"/>
<name>A0A8T3C2T9_DENNO</name>
<dbReference type="InterPro" id="IPR039515">
    <property type="entry name" value="NOT4_mRING-HC-C4C4"/>
</dbReference>
<dbReference type="GO" id="GO:0016567">
    <property type="term" value="P:protein ubiquitination"/>
    <property type="evidence" value="ECO:0007669"/>
    <property type="project" value="TreeGrafter"/>
</dbReference>
<gene>
    <name evidence="6" type="ORF">KFK09_003529</name>
</gene>
<organism evidence="6 7">
    <name type="scientific">Dendrobium nobile</name>
    <name type="common">Orchid</name>
    <dbReference type="NCBI Taxonomy" id="94219"/>
    <lineage>
        <taxon>Eukaryota</taxon>
        <taxon>Viridiplantae</taxon>
        <taxon>Streptophyta</taxon>
        <taxon>Embryophyta</taxon>
        <taxon>Tracheophyta</taxon>
        <taxon>Spermatophyta</taxon>
        <taxon>Magnoliopsida</taxon>
        <taxon>Liliopsida</taxon>
        <taxon>Asparagales</taxon>
        <taxon>Orchidaceae</taxon>
        <taxon>Epidendroideae</taxon>
        <taxon>Malaxideae</taxon>
        <taxon>Dendrobiinae</taxon>
        <taxon>Dendrobium</taxon>
    </lineage>
</organism>
<sequence length="878" mass="97530">MGTNQDCSSLSRMGGQQEGICPMCMEEMDLTDQELQPCICGYEICLWCWHFIIQTATKDGSDARCPACHKPYDKEKILKRTISKERLEMVNANKKHKLQKNKQRLTNLGIDLNSIRVIRRNIVYIAGIPKSLSDEKTLRKKEYLGQYGKIVKIFFAQTDTSRQYYSSDSCIVYVTFSTEEEALSCIQVVNGYILDGRLLKASFGTTRYCYSWLNNIPCKNYDCLYVHDVVPREDICSREEVIPFCTSKLQQCPGVAFANVKQHSGSSLPPPLGTKNSLQLLGHMTNNRYIQSDDFGRSYASVAASHGQSKPSSGAEAYFPSNAEDHNHVSSAVSSSRNEMPLSLSLAMPLVGICHSEKTCSLDCKTATETNLVAEDNKCRSSFRDDPMSEGIVGEPFFSHSHGNSQLSTSQANVRTHAAATSLNSLANISKWKCESLGSVAKNSFSEWDDLSAFSRKCDSFLSLQTLPGNSTSTPQNALPSYDWSRFHSDLDSAKFSYSFEDESRPAPFSKELKDVSTCSTIATNLCHKFDKPSSILPAKPMLIHGEQKKLCSKPSSNSSLDFEFTAIDKTRDEKFLIESYIGQYEDRILSYILTRDHDTIDDLGNKHSILEQLGSSDDFSRISNSSVPSARDASKSYFSMMEDFCGAIEQLSPWSNSASDLTKNSSCSEMMTEEQAYMKDSFNKSYLETSKTSKVLNNTSLVSDTVLVSEFGSSLGMHHSGSLSRPISQHPYSNSILRTTLSTPPGFPPRKTNPAAGIAPQSHQPHNSFSARCFSNTKATSSSHSNFAENTSPAIFSRGEEQNLLKSSTPSDATSRKNSQHLFFQSISNHQESSKDRFNPVSSNASDFVVTGRNKPTLNPISRVVPELQDRHLPSYF</sequence>
<dbReference type="InterPro" id="IPR035979">
    <property type="entry name" value="RBD_domain_sf"/>
</dbReference>
<dbReference type="InterPro" id="IPR039780">
    <property type="entry name" value="Mot2"/>
</dbReference>
<dbReference type="InterPro" id="IPR000504">
    <property type="entry name" value="RRM_dom"/>
</dbReference>
<dbReference type="AlphaFoldDB" id="A0A8T3C2T9"/>
<dbReference type="SUPFAM" id="SSF54928">
    <property type="entry name" value="RNA-binding domain, RBD"/>
    <property type="match status" value="1"/>
</dbReference>
<keyword evidence="2" id="KW-0694">RNA-binding</keyword>
<dbReference type="SUPFAM" id="SSF57850">
    <property type="entry name" value="RING/U-box"/>
    <property type="match status" value="1"/>
</dbReference>
<proteinExistence type="predicted"/>
<evidence type="ECO:0000256" key="2">
    <source>
        <dbReference type="PROSITE-ProRule" id="PRU00176"/>
    </source>
</evidence>
<accession>A0A8T3C2T9</accession>
<dbReference type="PANTHER" id="PTHR12603">
    <property type="entry name" value="CCR4-NOT TRANSCRIPTION COMPLEX RELATED"/>
    <property type="match status" value="1"/>
</dbReference>
<reference evidence="6" key="1">
    <citation type="journal article" date="2022" name="Front. Genet.">
        <title>Chromosome-Scale Assembly of the Dendrobium nobile Genome Provides Insights Into the Molecular Mechanism of the Biosynthesis of the Medicinal Active Ingredient of Dendrobium.</title>
        <authorList>
            <person name="Xu Q."/>
            <person name="Niu S.-C."/>
            <person name="Li K.-L."/>
            <person name="Zheng P.-J."/>
            <person name="Zhang X.-J."/>
            <person name="Jia Y."/>
            <person name="Liu Y."/>
            <person name="Niu Y.-X."/>
            <person name="Yu L.-H."/>
            <person name="Chen D.-F."/>
            <person name="Zhang G.-Q."/>
        </authorList>
    </citation>
    <scope>NUCLEOTIDE SEQUENCE</scope>
    <source>
        <tissue evidence="6">Leaf</tissue>
    </source>
</reference>
<feature type="region of interest" description="Disordered" evidence="3">
    <location>
        <begin position="743"/>
        <end position="768"/>
    </location>
</feature>
<keyword evidence="7" id="KW-1185">Reference proteome</keyword>
<dbReference type="Pfam" id="PF14570">
    <property type="entry name" value="zf-RING_4"/>
    <property type="match status" value="1"/>
</dbReference>
<dbReference type="Gene3D" id="3.30.70.330">
    <property type="match status" value="1"/>
</dbReference>
<dbReference type="SMR" id="A0A8T3C2T9"/>
<evidence type="ECO:0000259" key="5">
    <source>
        <dbReference type="PROSITE" id="PS50102"/>
    </source>
</evidence>
<evidence type="ECO:0000256" key="3">
    <source>
        <dbReference type="SAM" id="MobiDB-lite"/>
    </source>
</evidence>
<dbReference type="InterPro" id="IPR034261">
    <property type="entry name" value="CNOT4_RRM"/>
</dbReference>
<dbReference type="InterPro" id="IPR012677">
    <property type="entry name" value="Nucleotide-bd_a/b_plait_sf"/>
</dbReference>
<dbReference type="PROSITE" id="PS50089">
    <property type="entry name" value="ZF_RING_2"/>
    <property type="match status" value="1"/>
</dbReference>
<dbReference type="GO" id="GO:0030014">
    <property type="term" value="C:CCR4-NOT complex"/>
    <property type="evidence" value="ECO:0007669"/>
    <property type="project" value="InterPro"/>
</dbReference>
<dbReference type="CDD" id="cd12438">
    <property type="entry name" value="RRM_CNOT4"/>
    <property type="match status" value="1"/>
</dbReference>
<dbReference type="PROSITE" id="PS50102">
    <property type="entry name" value="RRM"/>
    <property type="match status" value="1"/>
</dbReference>
<keyword evidence="1" id="KW-0862">Zinc</keyword>